<gene>
    <name evidence="3" type="ORF">niasHT_039881</name>
</gene>
<organism evidence="3 4">
    <name type="scientific">Heterodera trifolii</name>
    <dbReference type="NCBI Taxonomy" id="157864"/>
    <lineage>
        <taxon>Eukaryota</taxon>
        <taxon>Metazoa</taxon>
        <taxon>Ecdysozoa</taxon>
        <taxon>Nematoda</taxon>
        <taxon>Chromadorea</taxon>
        <taxon>Rhabditida</taxon>
        <taxon>Tylenchina</taxon>
        <taxon>Tylenchomorpha</taxon>
        <taxon>Tylenchoidea</taxon>
        <taxon>Heteroderidae</taxon>
        <taxon>Heteroderinae</taxon>
        <taxon>Heterodera</taxon>
    </lineage>
</organism>
<dbReference type="Proteomes" id="UP001620626">
    <property type="component" value="Unassembled WGS sequence"/>
</dbReference>
<dbReference type="EMBL" id="JBICBT010001253">
    <property type="protein sequence ID" value="KAL3076392.1"/>
    <property type="molecule type" value="Genomic_DNA"/>
</dbReference>
<sequence>MFPRLFAVGGPVTVMAVLLCMHTVVESAYTYQKLDDLMPELRQYLGRTHLGTLKARQYYDDDTAFQQQIRERKSNNLRNLMRIGKRSVPMPPQSSPPDTGGAKDAAELGVGAALGPVYYIPNDVVQAFRPQSVWLRR</sequence>
<feature type="chain" id="PRO_5044832880" evidence="2">
    <location>
        <begin position="28"/>
        <end position="137"/>
    </location>
</feature>
<feature type="signal peptide" evidence="2">
    <location>
        <begin position="1"/>
        <end position="27"/>
    </location>
</feature>
<evidence type="ECO:0000256" key="1">
    <source>
        <dbReference type="SAM" id="MobiDB-lite"/>
    </source>
</evidence>
<evidence type="ECO:0000313" key="3">
    <source>
        <dbReference type="EMBL" id="KAL3076392.1"/>
    </source>
</evidence>
<comment type="caution">
    <text evidence="3">The sequence shown here is derived from an EMBL/GenBank/DDBJ whole genome shotgun (WGS) entry which is preliminary data.</text>
</comment>
<accession>A0ABD2IBA6</accession>
<evidence type="ECO:0000256" key="2">
    <source>
        <dbReference type="SAM" id="SignalP"/>
    </source>
</evidence>
<protein>
    <submittedName>
        <fullName evidence="3">Uncharacterized protein</fullName>
    </submittedName>
</protein>
<proteinExistence type="predicted"/>
<keyword evidence="4" id="KW-1185">Reference proteome</keyword>
<feature type="region of interest" description="Disordered" evidence="1">
    <location>
        <begin position="84"/>
        <end position="105"/>
    </location>
</feature>
<evidence type="ECO:0000313" key="4">
    <source>
        <dbReference type="Proteomes" id="UP001620626"/>
    </source>
</evidence>
<dbReference type="AlphaFoldDB" id="A0ABD2IBA6"/>
<reference evidence="3 4" key="1">
    <citation type="submission" date="2024-10" db="EMBL/GenBank/DDBJ databases">
        <authorList>
            <person name="Kim D."/>
        </authorList>
    </citation>
    <scope>NUCLEOTIDE SEQUENCE [LARGE SCALE GENOMIC DNA]</scope>
    <source>
        <strain evidence="3">BH-2024</strain>
    </source>
</reference>
<keyword evidence="2" id="KW-0732">Signal</keyword>
<name>A0ABD2IBA6_9BILA</name>